<keyword evidence="3" id="KW-1185">Reference proteome</keyword>
<evidence type="ECO:0000313" key="3">
    <source>
        <dbReference type="Proteomes" id="UP000698752"/>
    </source>
</evidence>
<evidence type="ECO:0000313" key="2">
    <source>
        <dbReference type="EMBL" id="MBR0649003.1"/>
    </source>
</evidence>
<keyword evidence="1" id="KW-0812">Transmembrane</keyword>
<accession>A0ABS5EDB2</accession>
<dbReference type="RefSeq" id="WP_211866584.1">
    <property type="nucleotide sequence ID" value="NZ_JAAEDI010000004.1"/>
</dbReference>
<protein>
    <submittedName>
        <fullName evidence="2">Uncharacterized protein</fullName>
    </submittedName>
</protein>
<name>A0ABS5EDB2_9PROT</name>
<comment type="caution">
    <text evidence="2">The sequence shown here is derived from an EMBL/GenBank/DDBJ whole genome shotgun (WGS) entry which is preliminary data.</text>
</comment>
<dbReference type="EMBL" id="JAAEDI010000004">
    <property type="protein sequence ID" value="MBR0649003.1"/>
    <property type="molecule type" value="Genomic_DNA"/>
</dbReference>
<organism evidence="2 3">
    <name type="scientific">Neoroseomonas terrae</name>
    <dbReference type="NCBI Taxonomy" id="424799"/>
    <lineage>
        <taxon>Bacteria</taxon>
        <taxon>Pseudomonadati</taxon>
        <taxon>Pseudomonadota</taxon>
        <taxon>Alphaproteobacteria</taxon>
        <taxon>Acetobacterales</taxon>
        <taxon>Acetobacteraceae</taxon>
        <taxon>Neoroseomonas</taxon>
    </lineage>
</organism>
<feature type="transmembrane region" description="Helical" evidence="1">
    <location>
        <begin position="44"/>
        <end position="62"/>
    </location>
</feature>
<evidence type="ECO:0000256" key="1">
    <source>
        <dbReference type="SAM" id="Phobius"/>
    </source>
</evidence>
<reference evidence="3" key="1">
    <citation type="journal article" date="2021" name="Syst. Appl. Microbiol.">
        <title>Roseomonas hellenica sp. nov., isolated from roots of wild-growing Alkanna tinctoria.</title>
        <authorList>
            <person name="Rat A."/>
            <person name="Naranjo H.D."/>
            <person name="Lebbe L."/>
            <person name="Cnockaert M."/>
            <person name="Krigas N."/>
            <person name="Grigoriadou K."/>
            <person name="Maloupa E."/>
            <person name="Willems A."/>
        </authorList>
    </citation>
    <scope>NUCLEOTIDE SEQUENCE [LARGE SCALE GENOMIC DNA]</scope>
    <source>
        <strain evidence="3">LMG 31159</strain>
    </source>
</reference>
<gene>
    <name evidence="2" type="ORF">GXW78_04965</name>
</gene>
<keyword evidence="1" id="KW-1133">Transmembrane helix</keyword>
<sequence>MKHLVWRKLGIIVLLLVLPFVLFFGSSGSTTVNGRVVSEYSVNYLGILLAVIGLVMSAKVAFRRSVSERLDAETTPGWVRGAAAVLAVLAVAQIAVQAGFIAT</sequence>
<feature type="transmembrane region" description="Helical" evidence="1">
    <location>
        <begin position="83"/>
        <end position="102"/>
    </location>
</feature>
<dbReference type="Proteomes" id="UP000698752">
    <property type="component" value="Unassembled WGS sequence"/>
</dbReference>
<proteinExistence type="predicted"/>
<keyword evidence="1" id="KW-0472">Membrane</keyword>